<dbReference type="EMBL" id="JEMC01003248">
    <property type="protein sequence ID" value="KYF82601.1"/>
    <property type="molecule type" value="Genomic_DNA"/>
</dbReference>
<evidence type="ECO:0000313" key="3">
    <source>
        <dbReference type="Proteomes" id="UP000075515"/>
    </source>
</evidence>
<feature type="region of interest" description="Disordered" evidence="1">
    <location>
        <begin position="42"/>
        <end position="70"/>
    </location>
</feature>
<comment type="caution">
    <text evidence="2">The sequence shown here is derived from an EMBL/GenBank/DDBJ whole genome shotgun (WGS) entry which is preliminary data.</text>
</comment>
<organism evidence="2 3">
    <name type="scientific">Sorangium cellulosum</name>
    <name type="common">Polyangium cellulosum</name>
    <dbReference type="NCBI Taxonomy" id="56"/>
    <lineage>
        <taxon>Bacteria</taxon>
        <taxon>Pseudomonadati</taxon>
        <taxon>Myxococcota</taxon>
        <taxon>Polyangia</taxon>
        <taxon>Polyangiales</taxon>
        <taxon>Polyangiaceae</taxon>
        <taxon>Sorangium</taxon>
    </lineage>
</organism>
<name>A0A150RR04_SORCE</name>
<protein>
    <submittedName>
        <fullName evidence="2">Uncharacterized protein</fullName>
    </submittedName>
</protein>
<evidence type="ECO:0000256" key="1">
    <source>
        <dbReference type="SAM" id="MobiDB-lite"/>
    </source>
</evidence>
<dbReference type="Proteomes" id="UP000075515">
    <property type="component" value="Unassembled WGS sequence"/>
</dbReference>
<accession>A0A150RR04</accession>
<reference evidence="2 3" key="1">
    <citation type="submission" date="2014-02" db="EMBL/GenBank/DDBJ databases">
        <title>The small core and large imbalanced accessory genome model reveals a collaborative survival strategy of Sorangium cellulosum strains in nature.</title>
        <authorList>
            <person name="Han K."/>
            <person name="Peng R."/>
            <person name="Blom J."/>
            <person name="Li Y.-Z."/>
        </authorList>
    </citation>
    <scope>NUCLEOTIDE SEQUENCE [LARGE SCALE GENOMIC DNA]</scope>
    <source>
        <strain evidence="2 3">So0149</strain>
    </source>
</reference>
<sequence length="70" mass="7100">MEAAELDFAAIMPDGSEGGVDDAASGMSLSSTMQMSRVASRPLIGTPRSGRAPPTLSPLSGWPVPADSPI</sequence>
<dbReference type="AlphaFoldDB" id="A0A150RR04"/>
<proteinExistence type="predicted"/>
<evidence type="ECO:0000313" key="2">
    <source>
        <dbReference type="EMBL" id="KYF82601.1"/>
    </source>
</evidence>
<gene>
    <name evidence="2" type="ORF">BE18_50590</name>
</gene>